<evidence type="ECO:0000256" key="1">
    <source>
        <dbReference type="ARBA" id="ARBA00022741"/>
    </source>
</evidence>
<dbReference type="InterPro" id="IPR003593">
    <property type="entry name" value="AAA+_ATPase"/>
</dbReference>
<keyword evidence="6" id="KW-1185">Reference proteome</keyword>
<dbReference type="EMBL" id="QYAD01000004">
    <property type="protein sequence ID" value="MBL3690606.1"/>
    <property type="molecule type" value="Genomic_DNA"/>
</dbReference>
<dbReference type="GO" id="GO:0005524">
    <property type="term" value="F:ATP binding"/>
    <property type="evidence" value="ECO:0007669"/>
    <property type="project" value="UniProtKB-KW"/>
</dbReference>
<dbReference type="PROSITE" id="PS50893">
    <property type="entry name" value="ABC_TRANSPORTER_2"/>
    <property type="match status" value="1"/>
</dbReference>
<dbReference type="PROSITE" id="PS00211">
    <property type="entry name" value="ABC_TRANSPORTER_1"/>
    <property type="match status" value="1"/>
</dbReference>
<accession>A0ABS1SUM3</accession>
<dbReference type="Pfam" id="PF00005">
    <property type="entry name" value="ABC_tran"/>
    <property type="match status" value="2"/>
</dbReference>
<keyword evidence="1" id="KW-0547">Nucleotide-binding</keyword>
<feature type="compositionally biased region" description="Low complexity" evidence="3">
    <location>
        <begin position="19"/>
        <end position="28"/>
    </location>
</feature>
<dbReference type="InterPro" id="IPR003439">
    <property type="entry name" value="ABC_transporter-like_ATP-bd"/>
</dbReference>
<evidence type="ECO:0000313" key="6">
    <source>
        <dbReference type="Proteomes" id="UP001646141"/>
    </source>
</evidence>
<dbReference type="PANTHER" id="PTHR43038:SF3">
    <property type="entry name" value="ABC TRANSPORTER G FAMILY MEMBER 20 ISOFORM X1"/>
    <property type="match status" value="1"/>
</dbReference>
<keyword evidence="2 5" id="KW-0067">ATP-binding</keyword>
<dbReference type="SMART" id="SM00382">
    <property type="entry name" value="AAA"/>
    <property type="match status" value="1"/>
</dbReference>
<evidence type="ECO:0000259" key="4">
    <source>
        <dbReference type="PROSITE" id="PS50893"/>
    </source>
</evidence>
<dbReference type="InterPro" id="IPR027417">
    <property type="entry name" value="P-loop_NTPase"/>
</dbReference>
<protein>
    <submittedName>
        <fullName evidence="5">ATP-binding cassette domain-containing protein</fullName>
    </submittedName>
</protein>
<dbReference type="Gene3D" id="3.40.50.300">
    <property type="entry name" value="P-loop containing nucleotide triphosphate hydrolases"/>
    <property type="match status" value="2"/>
</dbReference>
<dbReference type="Proteomes" id="UP001646141">
    <property type="component" value="Unassembled WGS sequence"/>
</dbReference>
<feature type="region of interest" description="Disordered" evidence="3">
    <location>
        <begin position="1"/>
        <end position="30"/>
    </location>
</feature>
<evidence type="ECO:0000256" key="2">
    <source>
        <dbReference type="ARBA" id="ARBA00022840"/>
    </source>
</evidence>
<sequence length="402" mass="42808">MRRESRHSQRPSPRDRAASRSSAHAPLPHARRSSLMSAVIVHADNATVRFGKQHALTDFTGMFQPATISAVIGGDGAGKSTLLRALSGRLPLTSGQFRGLTSHRADIGVQPADAGVWRSLSVAENLEFVAHTYRIPASTARAREEILLERAGLQQVRDRLAGALSGGMRRKLGVLLATLHEPSLVLLDEPTTGVDPLSRSELWALIERVAAEGATVVFATSYLDEAERASQLHFLADGRVLAEGTATDVSARAPGALWEATAPSSLPRGAELENDTWRRGHSIYRWTREASAPPPAGFQRAQPDLENASIALLLSAEDRAAARGEGVVAVPQLIPAPVVERDGSLLVEVRGIVQRFGSFTALDGVSLSVAPGEIVGLLGGNGAGKTTLMRVLLGLETRARVR</sequence>
<feature type="compositionally biased region" description="Basic and acidic residues" evidence="3">
    <location>
        <begin position="1"/>
        <end position="18"/>
    </location>
</feature>
<evidence type="ECO:0000256" key="3">
    <source>
        <dbReference type="SAM" id="MobiDB-lite"/>
    </source>
</evidence>
<dbReference type="InterPro" id="IPR017871">
    <property type="entry name" value="ABC_transporter-like_CS"/>
</dbReference>
<comment type="caution">
    <text evidence="5">The sequence shown here is derived from an EMBL/GenBank/DDBJ whole genome shotgun (WGS) entry which is preliminary data.</text>
</comment>
<feature type="domain" description="ABC transporter" evidence="4">
    <location>
        <begin position="41"/>
        <end position="262"/>
    </location>
</feature>
<dbReference type="PANTHER" id="PTHR43038">
    <property type="entry name" value="ATP-BINDING CASSETTE, SUB-FAMILY H, MEMBER 1"/>
    <property type="match status" value="1"/>
</dbReference>
<evidence type="ECO:0000313" key="5">
    <source>
        <dbReference type="EMBL" id="MBL3690606.1"/>
    </source>
</evidence>
<dbReference type="SUPFAM" id="SSF52540">
    <property type="entry name" value="P-loop containing nucleoside triphosphate hydrolases"/>
    <property type="match status" value="2"/>
</dbReference>
<name>A0ABS1SUM3_9MICO</name>
<organism evidence="5 6">
    <name type="scientific">Leucobacter chromiireducens subsp. chromiireducens</name>
    <dbReference type="NCBI Taxonomy" id="660067"/>
    <lineage>
        <taxon>Bacteria</taxon>
        <taxon>Bacillati</taxon>
        <taxon>Actinomycetota</taxon>
        <taxon>Actinomycetes</taxon>
        <taxon>Micrococcales</taxon>
        <taxon>Microbacteriaceae</taxon>
        <taxon>Leucobacter</taxon>
    </lineage>
</organism>
<gene>
    <name evidence="5" type="ORF">D3226_11655</name>
</gene>
<reference evidence="5 6" key="1">
    <citation type="submission" date="2018-09" db="EMBL/GenBank/DDBJ databases">
        <title>Comparative genomics of Leucobacter spp.</title>
        <authorList>
            <person name="Reis A.C."/>
            <person name="Kolvenbach B.A."/>
            <person name="Corvini P.F.X."/>
            <person name="Nunes O.C."/>
        </authorList>
    </citation>
    <scope>NUCLEOTIDE SEQUENCE [LARGE SCALE GENOMIC DNA]</scope>
    <source>
        <strain evidence="5 6">L-1</strain>
    </source>
</reference>
<proteinExistence type="predicted"/>